<keyword evidence="2" id="KW-1185">Reference proteome</keyword>
<dbReference type="Proteomes" id="UP000216063">
    <property type="component" value="Unassembled WGS sequence"/>
</dbReference>
<dbReference type="AlphaFoldDB" id="A0A255DRV8"/>
<dbReference type="GO" id="GO:0008237">
    <property type="term" value="F:metallopeptidase activity"/>
    <property type="evidence" value="ECO:0007669"/>
    <property type="project" value="InterPro"/>
</dbReference>
<accession>A0A255DRV8</accession>
<dbReference type="SUPFAM" id="SSF55486">
    <property type="entry name" value="Metalloproteases ('zincins'), catalytic domain"/>
    <property type="match status" value="1"/>
</dbReference>
<evidence type="ECO:0000313" key="1">
    <source>
        <dbReference type="EMBL" id="OYN82197.1"/>
    </source>
</evidence>
<evidence type="ECO:0008006" key="3">
    <source>
        <dbReference type="Google" id="ProtNLM"/>
    </source>
</evidence>
<name>A0A255DRV8_9MYCO</name>
<reference evidence="1 2" key="1">
    <citation type="submission" date="2017-07" db="EMBL/GenBank/DDBJ databases">
        <title>The new phylogeny of genus Mycobacterium.</title>
        <authorList>
            <person name="Tortoli E."/>
            <person name="Trovato A."/>
            <person name="Cirillo D.M."/>
        </authorList>
    </citation>
    <scope>NUCLEOTIDE SEQUENCE [LARGE SCALE GENOMIC DNA]</scope>
    <source>
        <strain evidence="1 2">ATCC 33027</strain>
    </source>
</reference>
<evidence type="ECO:0000313" key="2">
    <source>
        <dbReference type="Proteomes" id="UP000216063"/>
    </source>
</evidence>
<dbReference type="EMBL" id="NOZR01000002">
    <property type="protein sequence ID" value="OYN82197.1"/>
    <property type="molecule type" value="Genomic_DNA"/>
</dbReference>
<dbReference type="InterPro" id="IPR024079">
    <property type="entry name" value="MetalloPept_cat_dom_sf"/>
</dbReference>
<comment type="caution">
    <text evidence="1">The sequence shown here is derived from an EMBL/GenBank/DDBJ whole genome shotgun (WGS) entry which is preliminary data.</text>
</comment>
<protein>
    <recommendedName>
        <fullName evidence="3">Peptidase M10 metallopeptidase domain-containing protein</fullName>
    </recommendedName>
</protein>
<dbReference type="Gene3D" id="3.40.390.10">
    <property type="entry name" value="Collagenase (Catalytic Domain)"/>
    <property type="match status" value="1"/>
</dbReference>
<dbReference type="RefSeq" id="WP_094476188.1">
    <property type="nucleotide sequence ID" value="NZ_JACKSC010000375.1"/>
</dbReference>
<organism evidence="1 2">
    <name type="scientific">Mycolicibacterium sphagni</name>
    <dbReference type="NCBI Taxonomy" id="1786"/>
    <lineage>
        <taxon>Bacteria</taxon>
        <taxon>Bacillati</taxon>
        <taxon>Actinomycetota</taxon>
        <taxon>Actinomycetes</taxon>
        <taxon>Mycobacteriales</taxon>
        <taxon>Mycobacteriaceae</taxon>
        <taxon>Mycolicibacterium</taxon>
    </lineage>
</organism>
<sequence length="171" mass="18305">MPDGEIDINWKADWALGDDVAPDQADFKAVIMHEMGHTLGFDTNIQGPGSPPVTNHPIFDSFVVNADGVKVMNDDFTFNTAFEPNLTGGNGGLFFGGPNAMAAYDGKPVPLFTDPVWGVSNVTHLDGRTFTGENKKIMNSGNEAGDGPEVHVLSPVELGIFEDLGYTVVQH</sequence>
<gene>
    <name evidence="1" type="ORF">CG716_02660</name>
</gene>
<dbReference type="OrthoDB" id="1253390at2"/>
<proteinExistence type="predicted"/>